<name>A0A2H3K0I7_WOLCO</name>
<dbReference type="Proteomes" id="UP000218811">
    <property type="component" value="Unassembled WGS sequence"/>
</dbReference>
<keyword evidence="2" id="KW-1185">Reference proteome</keyword>
<protein>
    <submittedName>
        <fullName evidence="1">Uncharacterized protein</fullName>
    </submittedName>
</protein>
<organism evidence="1 2">
    <name type="scientific">Wolfiporia cocos (strain MD-104)</name>
    <name type="common">Brown rot fungus</name>
    <dbReference type="NCBI Taxonomy" id="742152"/>
    <lineage>
        <taxon>Eukaryota</taxon>
        <taxon>Fungi</taxon>
        <taxon>Dikarya</taxon>
        <taxon>Basidiomycota</taxon>
        <taxon>Agaricomycotina</taxon>
        <taxon>Agaricomycetes</taxon>
        <taxon>Polyporales</taxon>
        <taxon>Phaeolaceae</taxon>
        <taxon>Wolfiporia</taxon>
    </lineage>
</organism>
<gene>
    <name evidence="1" type="ORF">WOLCODRAFT_17784</name>
</gene>
<dbReference type="AlphaFoldDB" id="A0A2H3K0I7"/>
<dbReference type="EMBL" id="KB468124">
    <property type="protein sequence ID" value="PCH42514.1"/>
    <property type="molecule type" value="Genomic_DNA"/>
</dbReference>
<accession>A0A2H3K0I7</accession>
<reference evidence="1 2" key="1">
    <citation type="journal article" date="2012" name="Science">
        <title>The Paleozoic origin of enzymatic lignin decomposition reconstructed from 31 fungal genomes.</title>
        <authorList>
            <person name="Floudas D."/>
            <person name="Binder M."/>
            <person name="Riley R."/>
            <person name="Barry K."/>
            <person name="Blanchette R.A."/>
            <person name="Henrissat B."/>
            <person name="Martinez A.T."/>
            <person name="Otillar R."/>
            <person name="Spatafora J.W."/>
            <person name="Yadav J.S."/>
            <person name="Aerts A."/>
            <person name="Benoit I."/>
            <person name="Boyd A."/>
            <person name="Carlson A."/>
            <person name="Copeland A."/>
            <person name="Coutinho P.M."/>
            <person name="de Vries R.P."/>
            <person name="Ferreira P."/>
            <person name="Findley K."/>
            <person name="Foster B."/>
            <person name="Gaskell J."/>
            <person name="Glotzer D."/>
            <person name="Gorecki P."/>
            <person name="Heitman J."/>
            <person name="Hesse C."/>
            <person name="Hori C."/>
            <person name="Igarashi K."/>
            <person name="Jurgens J.A."/>
            <person name="Kallen N."/>
            <person name="Kersten P."/>
            <person name="Kohler A."/>
            <person name="Kuees U."/>
            <person name="Kumar T.K.A."/>
            <person name="Kuo A."/>
            <person name="LaButti K."/>
            <person name="Larrondo L.F."/>
            <person name="Lindquist E."/>
            <person name="Ling A."/>
            <person name="Lombard V."/>
            <person name="Lucas S."/>
            <person name="Lundell T."/>
            <person name="Martin R."/>
            <person name="McLaughlin D.J."/>
            <person name="Morgenstern I."/>
            <person name="Morin E."/>
            <person name="Murat C."/>
            <person name="Nagy L.G."/>
            <person name="Nolan M."/>
            <person name="Ohm R.A."/>
            <person name="Patyshakuliyeva A."/>
            <person name="Rokas A."/>
            <person name="Ruiz-Duenas F.J."/>
            <person name="Sabat G."/>
            <person name="Salamov A."/>
            <person name="Samejima M."/>
            <person name="Schmutz J."/>
            <person name="Slot J.C."/>
            <person name="St John F."/>
            <person name="Stenlid J."/>
            <person name="Sun H."/>
            <person name="Sun S."/>
            <person name="Syed K."/>
            <person name="Tsang A."/>
            <person name="Wiebenga A."/>
            <person name="Young D."/>
            <person name="Pisabarro A."/>
            <person name="Eastwood D.C."/>
            <person name="Martin F."/>
            <person name="Cullen D."/>
            <person name="Grigoriev I.V."/>
            <person name="Hibbett D.S."/>
        </authorList>
    </citation>
    <scope>NUCLEOTIDE SEQUENCE [LARGE SCALE GENOMIC DNA]</scope>
    <source>
        <strain evidence="1 2">MD-104</strain>
    </source>
</reference>
<sequence>MPALNLSAQKSFAANSPARDIHPGYFLAAACDHECSCLNSQTVHLFLVLEPTVPVRTSDGPCPIGRRHICSIRYLNDSNDLMRISFAGLLHGLAIKFSLKLNRKA</sequence>
<evidence type="ECO:0000313" key="2">
    <source>
        <dbReference type="Proteomes" id="UP000218811"/>
    </source>
</evidence>
<proteinExistence type="predicted"/>
<evidence type="ECO:0000313" key="1">
    <source>
        <dbReference type="EMBL" id="PCH42514.1"/>
    </source>
</evidence>